<organism evidence="4 5">
    <name type="scientific">Oharaeibacter diazotrophicus</name>
    <dbReference type="NCBI Taxonomy" id="1920512"/>
    <lineage>
        <taxon>Bacteria</taxon>
        <taxon>Pseudomonadati</taxon>
        <taxon>Pseudomonadota</taxon>
        <taxon>Alphaproteobacteria</taxon>
        <taxon>Hyphomicrobiales</taxon>
        <taxon>Pleomorphomonadaceae</taxon>
        <taxon>Oharaeibacter</taxon>
    </lineage>
</organism>
<dbReference type="InterPro" id="IPR001647">
    <property type="entry name" value="HTH_TetR"/>
</dbReference>
<comment type="caution">
    <text evidence="4">The sequence shown here is derived from an EMBL/GenBank/DDBJ whole genome shotgun (WGS) entry which is preliminary data.</text>
</comment>
<evidence type="ECO:0000313" key="4">
    <source>
        <dbReference type="EMBL" id="TDP87217.1"/>
    </source>
</evidence>
<feature type="DNA-binding region" description="H-T-H motif" evidence="2">
    <location>
        <begin position="30"/>
        <end position="49"/>
    </location>
</feature>
<evidence type="ECO:0000313" key="5">
    <source>
        <dbReference type="Proteomes" id="UP000294547"/>
    </source>
</evidence>
<keyword evidence="5" id="KW-1185">Reference proteome</keyword>
<accession>A0A4R6RMG7</accession>
<evidence type="ECO:0000256" key="2">
    <source>
        <dbReference type="PROSITE-ProRule" id="PRU00335"/>
    </source>
</evidence>
<dbReference type="Pfam" id="PF00440">
    <property type="entry name" value="TetR_N"/>
    <property type="match status" value="1"/>
</dbReference>
<dbReference type="AlphaFoldDB" id="A0A4R6RMG7"/>
<protein>
    <submittedName>
        <fullName evidence="4">TetR family transcriptional regulator</fullName>
    </submittedName>
</protein>
<dbReference type="PROSITE" id="PS50977">
    <property type="entry name" value="HTH_TETR_2"/>
    <property type="match status" value="1"/>
</dbReference>
<evidence type="ECO:0000256" key="1">
    <source>
        <dbReference type="ARBA" id="ARBA00023125"/>
    </source>
</evidence>
<feature type="domain" description="HTH tetR-type" evidence="3">
    <location>
        <begin position="7"/>
        <end position="67"/>
    </location>
</feature>
<name>A0A4R6RMG7_9HYPH</name>
<evidence type="ECO:0000259" key="3">
    <source>
        <dbReference type="PROSITE" id="PS50977"/>
    </source>
</evidence>
<sequence>MNDSGWRGSAEVWLDAAYEALIEGGVEAVRIQPLGKRMKLSRTSFYWFFKDREQLLDALLERWRAKNTGAILGQAAAYAESIAEAVLNVSDCWLDRTLFDSQFEYAVRAWALQSDAVARAVEAADAARLAALTEMFERFGCPPDLADVRARTIYLVQIGYISMNTREDLALRMRRFPDYVEIFTGTRAEPRELARFHARHGFVPEA</sequence>
<gene>
    <name evidence="4" type="ORF">EDD54_1105</name>
</gene>
<keyword evidence="1 2" id="KW-0238">DNA-binding</keyword>
<dbReference type="GO" id="GO:0003677">
    <property type="term" value="F:DNA binding"/>
    <property type="evidence" value="ECO:0007669"/>
    <property type="project" value="UniProtKB-UniRule"/>
</dbReference>
<dbReference type="RefSeq" id="WP_245515647.1">
    <property type="nucleotide sequence ID" value="NZ_BSPM01000008.1"/>
</dbReference>
<dbReference type="InterPro" id="IPR009057">
    <property type="entry name" value="Homeodomain-like_sf"/>
</dbReference>
<reference evidence="4 5" key="1">
    <citation type="submission" date="2019-03" db="EMBL/GenBank/DDBJ databases">
        <title>Genomic Encyclopedia of Type Strains, Phase IV (KMG-IV): sequencing the most valuable type-strain genomes for metagenomic binning, comparative biology and taxonomic classification.</title>
        <authorList>
            <person name="Goeker M."/>
        </authorList>
    </citation>
    <scope>NUCLEOTIDE SEQUENCE [LARGE SCALE GENOMIC DNA]</scope>
    <source>
        <strain evidence="4 5">DSM 102969</strain>
    </source>
</reference>
<dbReference type="Proteomes" id="UP000294547">
    <property type="component" value="Unassembled WGS sequence"/>
</dbReference>
<dbReference type="SUPFAM" id="SSF46689">
    <property type="entry name" value="Homeodomain-like"/>
    <property type="match status" value="1"/>
</dbReference>
<proteinExistence type="predicted"/>
<dbReference type="EMBL" id="SNXY01000006">
    <property type="protein sequence ID" value="TDP87217.1"/>
    <property type="molecule type" value="Genomic_DNA"/>
</dbReference>
<dbReference type="Gene3D" id="1.10.357.10">
    <property type="entry name" value="Tetracycline Repressor, domain 2"/>
    <property type="match status" value="1"/>
</dbReference>